<sequence>MTKSEYLARAEAEDDWAPGWHAIDAVFDALYPGITPPHLAAPLQSRAIFGGEDYLDGCSIYPSPNGYQHLLTYGMSKLYVDEESFGGDFSGWGYEMTMKVRADRPDECHWAINSLGNLARYTYTSKNWFEPFQFLSGQGQPLRTDSDTLLTSYVLAPDTEVPGIDTVHGRVDFIQLVGITQRELDWVAGESNEGAAERAKDLLRRIADDRNPQLVTDLSRSHSYV</sequence>
<dbReference type="SUPFAM" id="SSF103359">
    <property type="entry name" value="Suppressor of Fused, N-terminal domain"/>
    <property type="match status" value="1"/>
</dbReference>
<dbReference type="PANTHER" id="PTHR10928:SF2">
    <property type="entry name" value="SUPPRESSOR OF FUSED HOMOLOG"/>
    <property type="match status" value="1"/>
</dbReference>
<proteinExistence type="predicted"/>
<evidence type="ECO:0000313" key="3">
    <source>
        <dbReference type="Proteomes" id="UP000295075"/>
    </source>
</evidence>
<dbReference type="InterPro" id="IPR007768">
    <property type="entry name" value="Suppressor_of_fused"/>
</dbReference>
<evidence type="ECO:0000313" key="2">
    <source>
        <dbReference type="EMBL" id="TDC25333.1"/>
    </source>
</evidence>
<name>A0A4R4PT08_9ACTN</name>
<feature type="domain" description="Suppressor of fused-like" evidence="1">
    <location>
        <begin position="51"/>
        <end position="220"/>
    </location>
</feature>
<dbReference type="InterPro" id="IPR020941">
    <property type="entry name" value="SUFU-like_domain"/>
</dbReference>
<dbReference type="Proteomes" id="UP000295075">
    <property type="component" value="Unassembled WGS sequence"/>
</dbReference>
<reference evidence="2 3" key="1">
    <citation type="submission" date="2019-03" db="EMBL/GenBank/DDBJ databases">
        <title>Draft genome sequences of novel Actinobacteria.</title>
        <authorList>
            <person name="Sahin N."/>
            <person name="Ay H."/>
            <person name="Saygin H."/>
        </authorList>
    </citation>
    <scope>NUCLEOTIDE SEQUENCE [LARGE SCALE GENOMIC DNA]</scope>
    <source>
        <strain evidence="2 3">JCM 30547</strain>
    </source>
</reference>
<gene>
    <name evidence="2" type="ORF">E1261_24450</name>
</gene>
<protein>
    <submittedName>
        <fullName evidence="2">Suppressor of fused domain protein</fullName>
    </submittedName>
</protein>
<dbReference type="Pfam" id="PF05076">
    <property type="entry name" value="SUFU"/>
    <property type="match status" value="1"/>
</dbReference>
<organism evidence="2 3">
    <name type="scientific">Kribbella albertanoniae</name>
    <dbReference type="NCBI Taxonomy" id="1266829"/>
    <lineage>
        <taxon>Bacteria</taxon>
        <taxon>Bacillati</taxon>
        <taxon>Actinomycetota</taxon>
        <taxon>Actinomycetes</taxon>
        <taxon>Propionibacteriales</taxon>
        <taxon>Kribbellaceae</taxon>
        <taxon>Kribbella</taxon>
    </lineage>
</organism>
<comment type="caution">
    <text evidence="2">The sequence shown here is derived from an EMBL/GenBank/DDBJ whole genome shotgun (WGS) entry which is preliminary data.</text>
</comment>
<evidence type="ECO:0000259" key="1">
    <source>
        <dbReference type="Pfam" id="PF05076"/>
    </source>
</evidence>
<dbReference type="OrthoDB" id="9023549at2"/>
<dbReference type="AlphaFoldDB" id="A0A4R4PT08"/>
<keyword evidence="3" id="KW-1185">Reference proteome</keyword>
<dbReference type="GO" id="GO:0005737">
    <property type="term" value="C:cytoplasm"/>
    <property type="evidence" value="ECO:0007669"/>
    <property type="project" value="TreeGrafter"/>
</dbReference>
<dbReference type="PANTHER" id="PTHR10928">
    <property type="entry name" value="SUPPRESSOR OF FUSED"/>
    <property type="match status" value="1"/>
</dbReference>
<accession>A0A4R4PT08</accession>
<dbReference type="EMBL" id="SMKA01000125">
    <property type="protein sequence ID" value="TDC25333.1"/>
    <property type="molecule type" value="Genomic_DNA"/>
</dbReference>
<dbReference type="InterPro" id="IPR037181">
    <property type="entry name" value="SUFU_N"/>
</dbReference>